<reference evidence="1" key="1">
    <citation type="submission" date="2015-06" db="UniProtKB">
        <authorList>
            <consortium name="EnsemblPlants"/>
        </authorList>
    </citation>
    <scope>IDENTIFICATION</scope>
</reference>
<dbReference type="EnsemblPlants" id="EMT12130">
    <property type="protein sequence ID" value="EMT12130"/>
    <property type="gene ID" value="F775_25493"/>
</dbReference>
<proteinExistence type="predicted"/>
<accession>M8BEK5</accession>
<protein>
    <submittedName>
        <fullName evidence="1">Uncharacterized protein</fullName>
    </submittedName>
</protein>
<sequence length="91" mass="10141">MRAPGRWKLSAGGVPIPLLPDVAVHPDYFADEVDRVWALLTEEQRALLQYAAGNHEAWAAYFRHGQAQRLSSTNGVPVVRATKNSEGCRLW</sequence>
<dbReference type="AlphaFoldDB" id="M8BEK5"/>
<evidence type="ECO:0000313" key="1">
    <source>
        <dbReference type="EnsemblPlants" id="EMT12130"/>
    </source>
</evidence>
<organism evidence="1">
    <name type="scientific">Aegilops tauschii</name>
    <name type="common">Tausch's goatgrass</name>
    <name type="synonym">Aegilops squarrosa</name>
    <dbReference type="NCBI Taxonomy" id="37682"/>
    <lineage>
        <taxon>Eukaryota</taxon>
        <taxon>Viridiplantae</taxon>
        <taxon>Streptophyta</taxon>
        <taxon>Embryophyta</taxon>
        <taxon>Tracheophyta</taxon>
        <taxon>Spermatophyta</taxon>
        <taxon>Magnoliopsida</taxon>
        <taxon>Liliopsida</taxon>
        <taxon>Poales</taxon>
        <taxon>Poaceae</taxon>
        <taxon>BOP clade</taxon>
        <taxon>Pooideae</taxon>
        <taxon>Triticodae</taxon>
        <taxon>Triticeae</taxon>
        <taxon>Triticinae</taxon>
        <taxon>Aegilops</taxon>
    </lineage>
</organism>
<name>M8BEK5_AEGTA</name>